<evidence type="ECO:0000256" key="6">
    <source>
        <dbReference type="ARBA" id="ARBA00023049"/>
    </source>
</evidence>
<dbReference type="CDD" id="cd11375">
    <property type="entry name" value="Peptidase_M54"/>
    <property type="match status" value="1"/>
</dbReference>
<reference evidence="8" key="1">
    <citation type="submission" date="2020-03" db="EMBL/GenBank/DDBJ databases">
        <title>Draft Genome Sequence of Cylindrodendrum hubeiense.</title>
        <authorList>
            <person name="Buettner E."/>
            <person name="Kellner H."/>
        </authorList>
    </citation>
    <scope>NUCLEOTIDE SEQUENCE</scope>
    <source>
        <strain evidence="8">IHI 201604</strain>
    </source>
</reference>
<keyword evidence="9" id="KW-1185">Reference proteome</keyword>
<dbReference type="Proteomes" id="UP000722485">
    <property type="component" value="Unassembled WGS sequence"/>
</dbReference>
<protein>
    <recommendedName>
        <fullName evidence="10">Archaemetzincin-2</fullName>
    </recommendedName>
</protein>
<dbReference type="PANTHER" id="PTHR15910">
    <property type="entry name" value="ARCHAEMETZINCIN"/>
    <property type="match status" value="1"/>
</dbReference>
<dbReference type="GO" id="GO:0006508">
    <property type="term" value="P:proteolysis"/>
    <property type="evidence" value="ECO:0007669"/>
    <property type="project" value="UniProtKB-KW"/>
</dbReference>
<evidence type="ECO:0008006" key="10">
    <source>
        <dbReference type="Google" id="ProtNLM"/>
    </source>
</evidence>
<comment type="caution">
    <text evidence="8">The sequence shown here is derived from an EMBL/GenBank/DDBJ whole genome shotgun (WGS) entry which is preliminary data.</text>
</comment>
<keyword evidence="2" id="KW-0645">Protease</keyword>
<dbReference type="InterPro" id="IPR012962">
    <property type="entry name" value="Pept_M54_archaemetzincn"/>
</dbReference>
<dbReference type="AlphaFoldDB" id="A0A9P5L5G0"/>
<dbReference type="PANTHER" id="PTHR15910:SF1">
    <property type="entry name" value="ARCHAEMETZINCIN-2"/>
    <property type="match status" value="1"/>
</dbReference>
<keyword evidence="4" id="KW-0378">Hydrolase</keyword>
<evidence type="ECO:0000256" key="7">
    <source>
        <dbReference type="SAM" id="MobiDB-lite"/>
    </source>
</evidence>
<dbReference type="SUPFAM" id="SSF55486">
    <property type="entry name" value="Metalloproteases ('zincins'), catalytic domain"/>
    <property type="match status" value="1"/>
</dbReference>
<evidence type="ECO:0000256" key="4">
    <source>
        <dbReference type="ARBA" id="ARBA00022801"/>
    </source>
</evidence>
<evidence type="ECO:0000313" key="9">
    <source>
        <dbReference type="Proteomes" id="UP000722485"/>
    </source>
</evidence>
<organism evidence="8 9">
    <name type="scientific">Cylindrodendrum hubeiense</name>
    <dbReference type="NCBI Taxonomy" id="595255"/>
    <lineage>
        <taxon>Eukaryota</taxon>
        <taxon>Fungi</taxon>
        <taxon>Dikarya</taxon>
        <taxon>Ascomycota</taxon>
        <taxon>Pezizomycotina</taxon>
        <taxon>Sordariomycetes</taxon>
        <taxon>Hypocreomycetidae</taxon>
        <taxon>Hypocreales</taxon>
        <taxon>Nectriaceae</taxon>
        <taxon>Cylindrodendrum</taxon>
    </lineage>
</organism>
<feature type="region of interest" description="Disordered" evidence="7">
    <location>
        <begin position="34"/>
        <end position="58"/>
    </location>
</feature>
<name>A0A9P5L5G0_9HYPO</name>
<evidence type="ECO:0000256" key="3">
    <source>
        <dbReference type="ARBA" id="ARBA00022723"/>
    </source>
</evidence>
<keyword evidence="5" id="KW-0862">Zinc</keyword>
<accession>A0A9P5L5G0</accession>
<keyword evidence="6" id="KW-0482">Metalloprotease</keyword>
<dbReference type="GO" id="GO:0008237">
    <property type="term" value="F:metallopeptidase activity"/>
    <property type="evidence" value="ECO:0007669"/>
    <property type="project" value="UniProtKB-KW"/>
</dbReference>
<proteinExistence type="predicted"/>
<dbReference type="InterPro" id="IPR024079">
    <property type="entry name" value="MetalloPept_cat_dom_sf"/>
</dbReference>
<dbReference type="Gene3D" id="3.40.390.10">
    <property type="entry name" value="Collagenase (Catalytic Domain)"/>
    <property type="match status" value="1"/>
</dbReference>
<dbReference type="GO" id="GO:0046872">
    <property type="term" value="F:metal ion binding"/>
    <property type="evidence" value="ECO:0007669"/>
    <property type="project" value="UniProtKB-KW"/>
</dbReference>
<dbReference type="EMBL" id="JAANBB010000570">
    <property type="protein sequence ID" value="KAF7539127.1"/>
    <property type="molecule type" value="Genomic_DNA"/>
</dbReference>
<dbReference type="OrthoDB" id="2365600at2759"/>
<comment type="cofactor">
    <cofactor evidence="1">
        <name>Zn(2+)</name>
        <dbReference type="ChEBI" id="CHEBI:29105"/>
    </cofactor>
</comment>
<evidence type="ECO:0000256" key="2">
    <source>
        <dbReference type="ARBA" id="ARBA00022670"/>
    </source>
</evidence>
<gene>
    <name evidence="8" type="ORF">G7Z17_g12491</name>
</gene>
<evidence type="ECO:0000256" key="5">
    <source>
        <dbReference type="ARBA" id="ARBA00022833"/>
    </source>
</evidence>
<evidence type="ECO:0000313" key="8">
    <source>
        <dbReference type="EMBL" id="KAF7539127.1"/>
    </source>
</evidence>
<sequence length="449" mass="50251">MKRCTHNNVYTDCSPAAANAGFIRPPIDKRLAATTPSGRRTAEPLATQQDAMSNGWSFPGPLVLPDDDLALDPEYPPQSLKSWLSYNKKMPITAERNTIYVVPPPEITNSVKKMTKDWEKPHVPRESVTAGLPEGIPLPTTDDVCNYLRAFYHKMTIKKHEGKFRWQAWDSGSAKGPKYMGLATPKPSEELIGVRYRQSPDGIARIQVNLNDVLDALIDRVPPDAYAVVMLTDQDLYEDEDDDFCCGRAYGESRIAVVSSFRYNPALDGYSDIQLEHMWPASHCKSYVDALCDVDKQQPKRAKTSSNSPTTPLTAALNASKAVPNPKTRDELAGMWFSRVARTMAHELGHCLGMDHCVYYACAMQGTAGMAEDVRQPPYLCPVCLSKLSRGLCSFVGSGSVVNLQREFIQQRYNVLRDFCENWKHVAMFAGYQAWIDGRLEENREGVRE</sequence>
<dbReference type="Pfam" id="PF07998">
    <property type="entry name" value="Peptidase_M54"/>
    <property type="match status" value="1"/>
</dbReference>
<evidence type="ECO:0000256" key="1">
    <source>
        <dbReference type="ARBA" id="ARBA00001947"/>
    </source>
</evidence>
<keyword evidence="3" id="KW-0479">Metal-binding</keyword>
<feature type="compositionally biased region" description="Polar residues" evidence="7">
    <location>
        <begin position="46"/>
        <end position="56"/>
    </location>
</feature>